<protein>
    <submittedName>
        <fullName evidence="4">Chromatin SPT2</fullName>
    </submittedName>
</protein>
<evidence type="ECO:0000256" key="3">
    <source>
        <dbReference type="SAM" id="MobiDB-lite"/>
    </source>
</evidence>
<gene>
    <name evidence="4" type="ORF">Pdw03_8541</name>
</gene>
<evidence type="ECO:0000256" key="2">
    <source>
        <dbReference type="ARBA" id="ARBA00023054"/>
    </source>
</evidence>
<dbReference type="AlphaFoldDB" id="A0A7T6XNR6"/>
<dbReference type="GeneID" id="26234766"/>
<keyword evidence="2" id="KW-0175">Coiled coil</keyword>
<dbReference type="VEuPathDB" id="FungiDB:PDIP_64500"/>
<sequence length="354" mass="37972">MSFLDSVLSSLQTGKPSQAPLSQAPTSPAPALITKKEDRKPTAVRRAPPTSGNVSGGIKRKAEDQLPRPPKTESKVTNTPAATKSMLATRPAISSAPPRAVPKPVPTTTSRPALPKTAPKPSLSAASKVTALQKESTLKPTSAGAVTVSKPPPKGSFAEIMAQAKAKQETVPVGVGLLRHQAGPKERLTKLERKRRMMELQAKEKEARLGRKAGLGVAAKGKPAVRQRDSEGPSYKGTAKPTQASEPPAYRGTAGLPSNRGGSDRRHQSRNSRQNEYLGTDEEDEGDLGGYDDYYSDASSDMEAGIDDVDREEAAALEFAKREDEKELRLEMAAKKEKLERQRKLAALASRSKR</sequence>
<reference evidence="4 5" key="1">
    <citation type="submission" date="2020-08" db="EMBL/GenBank/DDBJ databases">
        <title>The completed genome sequence of the pathogenic ascomycete fungus Penicillium digitatum.</title>
        <authorList>
            <person name="Wang M."/>
        </authorList>
    </citation>
    <scope>NUCLEOTIDE SEQUENCE [LARGE SCALE GENOMIC DNA]</scope>
    <source>
        <strain evidence="4 5">PdW03</strain>
    </source>
</reference>
<evidence type="ECO:0000313" key="4">
    <source>
        <dbReference type="EMBL" id="QQK44640.1"/>
    </source>
</evidence>
<dbReference type="RefSeq" id="XP_014533676.1">
    <property type="nucleotide sequence ID" value="XM_014678190.1"/>
</dbReference>
<feature type="compositionally biased region" description="Basic and acidic residues" evidence="3">
    <location>
        <begin position="199"/>
        <end position="209"/>
    </location>
</feature>
<feature type="compositionally biased region" description="Low complexity" evidence="3">
    <location>
        <begin position="291"/>
        <end position="301"/>
    </location>
</feature>
<dbReference type="Pfam" id="PF08243">
    <property type="entry name" value="SPT2"/>
    <property type="match status" value="1"/>
</dbReference>
<accession>A0A7T6XNR6</accession>
<feature type="region of interest" description="Disordered" evidence="3">
    <location>
        <begin position="1"/>
        <end position="154"/>
    </location>
</feature>
<dbReference type="KEGG" id="pdp:PDIP_64500"/>
<comment type="similarity">
    <text evidence="1">Belongs to the SPT2 family.</text>
</comment>
<organism evidence="4 5">
    <name type="scientific">Penicillium digitatum</name>
    <name type="common">Green mold</name>
    <dbReference type="NCBI Taxonomy" id="36651"/>
    <lineage>
        <taxon>Eukaryota</taxon>
        <taxon>Fungi</taxon>
        <taxon>Dikarya</taxon>
        <taxon>Ascomycota</taxon>
        <taxon>Pezizomycotina</taxon>
        <taxon>Eurotiomycetes</taxon>
        <taxon>Eurotiomycetidae</taxon>
        <taxon>Eurotiales</taxon>
        <taxon>Aspergillaceae</taxon>
        <taxon>Penicillium</taxon>
    </lineage>
</organism>
<evidence type="ECO:0000313" key="5">
    <source>
        <dbReference type="Proteomes" id="UP000595662"/>
    </source>
</evidence>
<dbReference type="SMART" id="SM00784">
    <property type="entry name" value="SPT2"/>
    <property type="match status" value="1"/>
</dbReference>
<feature type="region of interest" description="Disordered" evidence="3">
    <location>
        <begin position="199"/>
        <end position="303"/>
    </location>
</feature>
<name>A0A7T6XNR6_PENDI</name>
<dbReference type="Proteomes" id="UP000595662">
    <property type="component" value="Chromosome 3"/>
</dbReference>
<feature type="compositionally biased region" description="Basic and acidic residues" evidence="3">
    <location>
        <begin position="60"/>
        <end position="74"/>
    </location>
</feature>
<dbReference type="InterPro" id="IPR013256">
    <property type="entry name" value="Chromatin_SPT2"/>
</dbReference>
<feature type="compositionally biased region" description="Polar residues" evidence="3">
    <location>
        <begin position="7"/>
        <end position="26"/>
    </location>
</feature>
<proteinExistence type="inferred from homology"/>
<dbReference type="EMBL" id="CP060776">
    <property type="protein sequence ID" value="QQK44640.1"/>
    <property type="molecule type" value="Genomic_DNA"/>
</dbReference>
<evidence type="ECO:0000256" key="1">
    <source>
        <dbReference type="ARBA" id="ARBA00006461"/>
    </source>
</evidence>
<dbReference type="OMA" id="QHKKVEK"/>